<dbReference type="EMBL" id="LAZR01066365">
    <property type="protein sequence ID" value="KKK53711.1"/>
    <property type="molecule type" value="Genomic_DNA"/>
</dbReference>
<sequence length="129" mass="14171">TERVVCVFAARGNKHIVVGLEAFGNYALPKRTFKLPSESTFTSGAVYSLGNEYFAVAVTGTGDVADFYPVIWLENNKFFGYLGEDSKVVLAGGSTIELRGLAMSNGRVCVFRTYYGFHGKIYVLDVNYV</sequence>
<feature type="non-terminal residue" evidence="1">
    <location>
        <position position="1"/>
    </location>
</feature>
<name>A0A0F8Z0K4_9ZZZZ</name>
<organism evidence="1">
    <name type="scientific">marine sediment metagenome</name>
    <dbReference type="NCBI Taxonomy" id="412755"/>
    <lineage>
        <taxon>unclassified sequences</taxon>
        <taxon>metagenomes</taxon>
        <taxon>ecological metagenomes</taxon>
    </lineage>
</organism>
<reference evidence="1" key="1">
    <citation type="journal article" date="2015" name="Nature">
        <title>Complex archaea that bridge the gap between prokaryotes and eukaryotes.</title>
        <authorList>
            <person name="Spang A."/>
            <person name="Saw J.H."/>
            <person name="Jorgensen S.L."/>
            <person name="Zaremba-Niedzwiedzka K."/>
            <person name="Martijn J."/>
            <person name="Lind A.E."/>
            <person name="van Eijk R."/>
            <person name="Schleper C."/>
            <person name="Guy L."/>
            <person name="Ettema T.J."/>
        </authorList>
    </citation>
    <scope>NUCLEOTIDE SEQUENCE</scope>
</reference>
<gene>
    <name evidence="1" type="ORF">LCGC14_3092060</name>
</gene>
<dbReference type="AlphaFoldDB" id="A0A0F8Z0K4"/>
<protein>
    <submittedName>
        <fullName evidence="1">Uncharacterized protein</fullName>
    </submittedName>
</protein>
<evidence type="ECO:0000313" key="1">
    <source>
        <dbReference type="EMBL" id="KKK53711.1"/>
    </source>
</evidence>
<comment type="caution">
    <text evidence="1">The sequence shown here is derived from an EMBL/GenBank/DDBJ whole genome shotgun (WGS) entry which is preliminary data.</text>
</comment>
<accession>A0A0F8Z0K4</accession>
<proteinExistence type="predicted"/>